<keyword evidence="4 8" id="KW-0808">Transferase</keyword>
<dbReference type="Pfam" id="PF13641">
    <property type="entry name" value="Glyco_tranf_2_3"/>
    <property type="match status" value="1"/>
</dbReference>
<evidence type="ECO:0000313" key="7">
    <source>
        <dbReference type="EMBL" id="MCP2368217.1"/>
    </source>
</evidence>
<evidence type="ECO:0000256" key="3">
    <source>
        <dbReference type="ARBA" id="ARBA00022676"/>
    </source>
</evidence>
<evidence type="ECO:0000313" key="8">
    <source>
        <dbReference type="EMBL" id="SDS71760.1"/>
    </source>
</evidence>
<reference evidence="8" key="1">
    <citation type="submission" date="2016-10" db="EMBL/GenBank/DDBJ databases">
        <authorList>
            <person name="de Groot N.N."/>
        </authorList>
    </citation>
    <scope>NUCLEOTIDE SEQUENCE [LARGE SCALE GENOMIC DNA]</scope>
    <source>
        <strain evidence="8">CPCC 202695</strain>
    </source>
</reference>
<dbReference type="AlphaFoldDB" id="A0A1H1UHB0"/>
<dbReference type="STRING" id="589382.SAMN04489721_1785"/>
<feature type="domain" description="Galactofuranosyltransferase GlfT2 N-terminal" evidence="5">
    <location>
        <begin position="8"/>
        <end position="161"/>
    </location>
</feature>
<protein>
    <submittedName>
        <fullName evidence="8">Galactofuranosylgalactofuranosylrhamnosyl-N-acetylglucosaminyl-diphospho-decaprenol beta-1,5/1,6-galactofuranosyltransferase</fullName>
        <ecNumber evidence="7">2.4.1.288</ecNumber>
    </submittedName>
</protein>
<feature type="domain" description="Galactofuranosyltransferase-2 C-terminal" evidence="6">
    <location>
        <begin position="440"/>
        <end position="638"/>
    </location>
</feature>
<reference evidence="7" key="3">
    <citation type="submission" date="2022-06" db="EMBL/GenBank/DDBJ databases">
        <title>Genomic Encyclopedia of Type Strains, Phase III (KMG-III): the genomes of soil and plant-associated and newly described type strains.</title>
        <authorList>
            <person name="Whitman W."/>
        </authorList>
    </citation>
    <scope>NUCLEOTIDE SEQUENCE</scope>
    <source>
        <strain evidence="7">CPCC 202695</strain>
    </source>
</reference>
<sequence>MTSTWTELQRVVFPQDGDPDVLPLFVDADVWARFGTREVRVSDRAHIDDVLGRDRFRVASGERMSFAGYFNAFPASYWQHWTVVDRVRLRATTSGSGTLLVYRSTAQGVPQRVASEAFSGEAAVTLVELPVTTFGDGGWYWFDIVAGRGDVVLSDAAWETDVTPVRDGRASIGITTMNKPDYCVRTLDALASDETVGDVLDRVYVVDQGTQLVREREEYPELAERLGDRLEVIEQANLGGSGGFARSMLETLEAGASDYVILLDDDVTIEPESIVRAVRFARYATQPVLVGGHMFDLLDRPVMHAFAETMDMYPFMWHAQPHDEVPHDFRFSNLRQTRWMHARMDADYNGWWFCLIPVAALRAAGLALPAFIKWDDAEYCLRARAHGFPTVTLPGAALWHVSWLDKDDSIDWQAYFHARNRFVAALLHSPYDDGGKLAEDSWRWDLRHLLSMQYYPVTLRHRALKDILRGPDHMQAELGSILGDLRAEAKRFPEKTVLKTDDEVPATVDGKKVFPLGPDGKPGKGPRGIPLVMFTARMTARQWFTKPNPRHVAAPQVELAKRDATWFRLPIYDSALVSTADGTGKVRYTRDPRTFRRLVRESRRLHRELKRRWPELSKQYREALPDITSPEAWRRTFER</sequence>
<evidence type="ECO:0000313" key="9">
    <source>
        <dbReference type="Proteomes" id="UP000199482"/>
    </source>
</evidence>
<dbReference type="RefSeq" id="WP_229724745.1">
    <property type="nucleotide sequence ID" value="NZ_BMDN01000004.1"/>
</dbReference>
<keyword evidence="10" id="KW-1185">Reference proteome</keyword>
<dbReference type="InterPro" id="IPR045699">
    <property type="entry name" value="GlfT2_C"/>
</dbReference>
<name>A0A1H1UHB0_9MICO</name>
<dbReference type="SUPFAM" id="SSF53448">
    <property type="entry name" value="Nucleotide-diphospho-sugar transferases"/>
    <property type="match status" value="1"/>
</dbReference>
<dbReference type="EC" id="2.4.1.288" evidence="7"/>
<evidence type="ECO:0000259" key="6">
    <source>
        <dbReference type="Pfam" id="PF19320"/>
    </source>
</evidence>
<evidence type="ECO:0000313" key="10">
    <source>
        <dbReference type="Proteomes" id="UP000893823"/>
    </source>
</evidence>
<accession>A0A1H1UHB0</accession>
<evidence type="ECO:0000259" key="5">
    <source>
        <dbReference type="Pfam" id="PF17994"/>
    </source>
</evidence>
<evidence type="ECO:0000256" key="4">
    <source>
        <dbReference type="ARBA" id="ARBA00022679"/>
    </source>
</evidence>
<dbReference type="Pfam" id="PF17994">
    <property type="entry name" value="Glft2_N"/>
    <property type="match status" value="1"/>
</dbReference>
<dbReference type="InterPro" id="IPR040492">
    <property type="entry name" value="GlfT2_N"/>
</dbReference>
<dbReference type="EMBL" id="LT629755">
    <property type="protein sequence ID" value="SDS71760.1"/>
    <property type="molecule type" value="Genomic_DNA"/>
</dbReference>
<organism evidence="8 9">
    <name type="scientific">Agromyces flavus</name>
    <dbReference type="NCBI Taxonomy" id="589382"/>
    <lineage>
        <taxon>Bacteria</taxon>
        <taxon>Bacillati</taxon>
        <taxon>Actinomycetota</taxon>
        <taxon>Actinomycetes</taxon>
        <taxon>Micrococcales</taxon>
        <taxon>Microbacteriaceae</taxon>
        <taxon>Agromyces</taxon>
    </lineage>
</organism>
<dbReference type="Gene3D" id="3.90.550.60">
    <property type="match status" value="1"/>
</dbReference>
<comment type="pathway">
    <text evidence="1">Cell wall biogenesis; cell wall polysaccharide biosynthesis.</text>
</comment>
<dbReference type="GO" id="GO:0016757">
    <property type="term" value="F:glycosyltransferase activity"/>
    <property type="evidence" value="ECO:0007669"/>
    <property type="project" value="UniProtKB-KW"/>
</dbReference>
<comment type="similarity">
    <text evidence="2">Belongs to the glycosyltransferase 2 family.</text>
</comment>
<dbReference type="EMBL" id="SODL02000004">
    <property type="protein sequence ID" value="MCP2368217.1"/>
    <property type="molecule type" value="Genomic_DNA"/>
</dbReference>
<dbReference type="Proteomes" id="UP000893823">
    <property type="component" value="Unassembled WGS sequence"/>
</dbReference>
<dbReference type="PANTHER" id="PTHR43179:SF12">
    <property type="entry name" value="GALACTOFURANOSYLTRANSFERASE GLFT2"/>
    <property type="match status" value="1"/>
</dbReference>
<dbReference type="InterPro" id="IPR029044">
    <property type="entry name" value="Nucleotide-diphossugar_trans"/>
</dbReference>
<evidence type="ECO:0000256" key="1">
    <source>
        <dbReference type="ARBA" id="ARBA00004776"/>
    </source>
</evidence>
<evidence type="ECO:0000256" key="2">
    <source>
        <dbReference type="ARBA" id="ARBA00006739"/>
    </source>
</evidence>
<gene>
    <name evidence="7" type="ORF">BCL57_002390</name>
    <name evidence="8" type="ORF">SAMN04489721_1785</name>
</gene>
<dbReference type="PANTHER" id="PTHR43179">
    <property type="entry name" value="RHAMNOSYLTRANSFERASE WBBL"/>
    <property type="match status" value="1"/>
</dbReference>
<proteinExistence type="inferred from homology"/>
<keyword evidence="3 7" id="KW-0328">Glycosyltransferase</keyword>
<dbReference type="Pfam" id="PF19320">
    <property type="entry name" value="GlfT2_domain3"/>
    <property type="match status" value="1"/>
</dbReference>
<reference evidence="9" key="2">
    <citation type="submission" date="2016-10" db="EMBL/GenBank/DDBJ databases">
        <authorList>
            <person name="Varghese N."/>
            <person name="Submissions S."/>
        </authorList>
    </citation>
    <scope>NUCLEOTIDE SEQUENCE [LARGE SCALE GENOMIC DNA]</scope>
    <source>
        <strain evidence="9">CPCC 202695</strain>
    </source>
</reference>
<dbReference type="Proteomes" id="UP000199482">
    <property type="component" value="Chromosome I"/>
</dbReference>